<proteinExistence type="predicted"/>
<dbReference type="EMBL" id="CP035945">
    <property type="protein sequence ID" value="QBE95159.1"/>
    <property type="molecule type" value="Genomic_DNA"/>
</dbReference>
<dbReference type="Proteomes" id="UP000289794">
    <property type="component" value="Chromosome"/>
</dbReference>
<name>A0A4P6LT75_9FIRM</name>
<sequence length="44" mass="5154">MPVIRNGICAAIYKSQPRLIKGAENLAIRPEREGYQLCRSWKHW</sequence>
<evidence type="ECO:0000313" key="2">
    <source>
        <dbReference type="Proteomes" id="UP000289794"/>
    </source>
</evidence>
<organism evidence="1 2">
    <name type="scientific">Blautia producta</name>
    <dbReference type="NCBI Taxonomy" id="33035"/>
    <lineage>
        <taxon>Bacteria</taxon>
        <taxon>Bacillati</taxon>
        <taxon>Bacillota</taxon>
        <taxon>Clostridia</taxon>
        <taxon>Lachnospirales</taxon>
        <taxon>Lachnospiraceae</taxon>
        <taxon>Blautia</taxon>
    </lineage>
</organism>
<gene>
    <name evidence="1" type="ORF">PMF13cell1_00662</name>
</gene>
<evidence type="ECO:0000313" key="1">
    <source>
        <dbReference type="EMBL" id="QBE95159.1"/>
    </source>
</evidence>
<protein>
    <submittedName>
        <fullName evidence="1">Uncharacterized protein</fullName>
    </submittedName>
</protein>
<dbReference type="AlphaFoldDB" id="A0A4P6LT75"/>
<accession>A0A4P6LT75</accession>
<dbReference type="KEGG" id="bpro:PMF13cell1_00662"/>
<reference evidence="1 2" key="1">
    <citation type="submission" date="2019-01" db="EMBL/GenBank/DDBJ databases">
        <title>PMF-metabolizing Aryl O-demethylase.</title>
        <authorList>
            <person name="Kim M."/>
        </authorList>
    </citation>
    <scope>NUCLEOTIDE SEQUENCE [LARGE SCALE GENOMIC DNA]</scope>
    <source>
        <strain evidence="1 2">PMF1</strain>
    </source>
</reference>